<feature type="region of interest" description="Disordered" evidence="6">
    <location>
        <begin position="895"/>
        <end position="1037"/>
    </location>
</feature>
<keyword evidence="5" id="KW-0963">Cytoplasm</keyword>
<dbReference type="PANTHER" id="PTHR21422">
    <property type="entry name" value="RAB3 GTPASE-ACTIVATING PROTEIN CATALYTIC SUBUNIT"/>
    <property type="match status" value="1"/>
</dbReference>
<dbReference type="GO" id="GO:0005737">
    <property type="term" value="C:cytoplasm"/>
    <property type="evidence" value="ECO:0007669"/>
    <property type="project" value="UniProtKB-SubCell"/>
</dbReference>
<dbReference type="AlphaFoldDB" id="A0A7R8ZPE2"/>
<evidence type="ECO:0000313" key="7">
    <source>
        <dbReference type="EMBL" id="CAD7232171.1"/>
    </source>
</evidence>
<evidence type="ECO:0000256" key="4">
    <source>
        <dbReference type="ARBA" id="ARBA00022468"/>
    </source>
</evidence>
<evidence type="ECO:0000256" key="5">
    <source>
        <dbReference type="ARBA" id="ARBA00022490"/>
    </source>
</evidence>
<comment type="subcellular location">
    <subcellularLocation>
        <location evidence="1">Cytoplasm</location>
    </subcellularLocation>
</comment>
<feature type="compositionally biased region" description="Basic and acidic residues" evidence="6">
    <location>
        <begin position="995"/>
        <end position="1037"/>
    </location>
</feature>
<dbReference type="Pfam" id="PF13890">
    <property type="entry name" value="Rab3-GTPase_cat"/>
    <property type="match status" value="1"/>
</dbReference>
<evidence type="ECO:0000256" key="3">
    <source>
        <dbReference type="ARBA" id="ARBA00015817"/>
    </source>
</evidence>
<protein>
    <recommendedName>
        <fullName evidence="3">Rab3 GTPase-activating protein catalytic subunit</fullName>
    </recommendedName>
</protein>
<feature type="region of interest" description="Disordered" evidence="6">
    <location>
        <begin position="265"/>
        <end position="293"/>
    </location>
</feature>
<feature type="non-terminal residue" evidence="7">
    <location>
        <position position="1037"/>
    </location>
</feature>
<dbReference type="OrthoDB" id="17346at2759"/>
<dbReference type="GO" id="GO:0005096">
    <property type="term" value="F:GTPase activator activity"/>
    <property type="evidence" value="ECO:0007669"/>
    <property type="project" value="UniProtKB-KW"/>
</dbReference>
<feature type="compositionally biased region" description="Basic residues" evidence="6">
    <location>
        <begin position="963"/>
        <end position="983"/>
    </location>
</feature>
<name>A0A7R8ZPE2_9CRUS</name>
<organism evidence="7">
    <name type="scientific">Cyprideis torosa</name>
    <dbReference type="NCBI Taxonomy" id="163714"/>
    <lineage>
        <taxon>Eukaryota</taxon>
        <taxon>Metazoa</taxon>
        <taxon>Ecdysozoa</taxon>
        <taxon>Arthropoda</taxon>
        <taxon>Crustacea</taxon>
        <taxon>Oligostraca</taxon>
        <taxon>Ostracoda</taxon>
        <taxon>Podocopa</taxon>
        <taxon>Podocopida</taxon>
        <taxon>Cytherocopina</taxon>
        <taxon>Cytheroidea</taxon>
        <taxon>Cytherideidae</taxon>
        <taxon>Cyprideis</taxon>
    </lineage>
</organism>
<feature type="compositionally biased region" description="Acidic residues" evidence="6">
    <location>
        <begin position="267"/>
        <end position="278"/>
    </location>
</feature>
<feature type="region of interest" description="Disordered" evidence="6">
    <location>
        <begin position="531"/>
        <end position="559"/>
    </location>
</feature>
<feature type="compositionally biased region" description="Basic and acidic residues" evidence="6">
    <location>
        <begin position="895"/>
        <end position="921"/>
    </location>
</feature>
<evidence type="ECO:0000256" key="1">
    <source>
        <dbReference type="ARBA" id="ARBA00004496"/>
    </source>
</evidence>
<evidence type="ECO:0000256" key="2">
    <source>
        <dbReference type="ARBA" id="ARBA00008856"/>
    </source>
</evidence>
<dbReference type="EMBL" id="OB664333">
    <property type="protein sequence ID" value="CAD7232171.1"/>
    <property type="molecule type" value="Genomic_DNA"/>
</dbReference>
<evidence type="ECO:0000256" key="6">
    <source>
        <dbReference type="SAM" id="MobiDB-lite"/>
    </source>
</evidence>
<comment type="similarity">
    <text evidence="2">Belongs to the Rab3-GAP catalytic subunit family.</text>
</comment>
<feature type="compositionally biased region" description="Basic and acidic residues" evidence="6">
    <location>
        <begin position="938"/>
        <end position="962"/>
    </location>
</feature>
<dbReference type="PANTHER" id="PTHR21422:SF9">
    <property type="entry name" value="RAB3 GTPASE-ACTIVATING PROTEIN CATALYTIC SUBUNIT"/>
    <property type="match status" value="1"/>
</dbReference>
<dbReference type="InterPro" id="IPR045700">
    <property type="entry name" value="Rab3GAP1"/>
</dbReference>
<sequence length="1037" mass="117438">MMECTKVDTSDPQQSPSEEDVFEITDFTTATDFERFTSRFEQLLLEWQVNIDRPASPRLADGAFCTENFQTTDEILLFANFKFVVTRHQLELPGALAESNASSFVNEGETKEDVKKFSSGPSYFRALEELMSTGNEFSFRSHCLVRWFGHSDFLTIRPFDENALLTDSQRRLVLSAVSVAVNNTAAHIPVFLQLQKKWQRFYYGLCETGKTVTDYEMIHLRRPPNPQFKYLAELLTMFKDKIGSPAPLQTPVLVSARFQYTMREIGDMGDDDDDEDDNKDVVTGRSDSSDDPLMQIPFGAVSSRISEMHLASVWLDLSEDVIVDTESHTDLNPLTALQWRMKIKSVEEPLCRLALVLSEFLRMSQRPDSVEDALATLNLGEVDDEFIIPSGGPSRSTPPQKSMFHISRLVLSRRRIQRIVDFMFPIRADLELPPSCQMQQVSVKACPDGSFLARLAPILASVLQYQSGLGLVAHIWSEIVAVIRARWETNQWIPYVEHVSSPNFGTCLLHQKLQLLNCCIHRARERAVVARRGGSSPLEGASSGSKKAKGGGGALSSGEEDEFYDCFEEAEAEGRSRELPNHKLVSCNRPLYVPVTQEPTPMTEDVLAEQADLMTQLGSDTFGSHMRARLQSASLLSDMEAFKAANPGCELADFVRWYSPRDWILEEGESEGSVHGSLSPRMEIEGSIWQETWKTAKPVPVKRQKRLFDDTKEALKVIGYLEKLKPGSLLRQLVPVLCLQAIRKIEAVPDSLSLSDQMKRALELLSQSSRQGGPYHEVLALIYEAEARITLARSVLEKVGAADEATKAFVAKLVDEKEVEVPGGPSGSVGQRFRPIFFPQMNHLPEPDGKEYLLRTRAPRPSATSRTTPQRMFCTITNMPMSSAMSTYSPMDMLRQRQREDEERRQGTTNGDRRLTSWDSRRRSRSPSSQDSRRRRARSGDRGRSEDRGRKRSRGRSEEKSRSKSKKRKKSKKKKSKKSKKRSSSSSSSSESSEEEQKQKEHEFLKRIEMERVKALEEKRRRKEALKANETPEEKRI</sequence>
<proteinExistence type="inferred from homology"/>
<reference evidence="7" key="1">
    <citation type="submission" date="2020-11" db="EMBL/GenBank/DDBJ databases">
        <authorList>
            <person name="Tran Van P."/>
        </authorList>
    </citation>
    <scope>NUCLEOTIDE SEQUENCE</scope>
</reference>
<accession>A0A7R8ZPE2</accession>
<keyword evidence="4" id="KW-0343">GTPase activation</keyword>
<dbReference type="InterPro" id="IPR026147">
    <property type="entry name" value="Rab3GAP1_conserved"/>
</dbReference>
<gene>
    <name evidence="7" type="ORF">CTOB1V02_LOCUS10012</name>
</gene>